<feature type="signal peptide" evidence="3">
    <location>
        <begin position="1"/>
        <end position="27"/>
    </location>
</feature>
<dbReference type="RefSeq" id="WP_189644054.1">
    <property type="nucleotide sequence ID" value="NZ_BNAL01000049.1"/>
</dbReference>
<dbReference type="EMBL" id="BNAL01000049">
    <property type="protein sequence ID" value="GHG11367.1"/>
    <property type="molecule type" value="Genomic_DNA"/>
</dbReference>
<keyword evidence="3" id="KW-0732">Signal</keyword>
<feature type="transmembrane region" description="Helical" evidence="2">
    <location>
        <begin position="37"/>
        <end position="55"/>
    </location>
</feature>
<name>A0ABQ3KFJ8_9DEIO</name>
<evidence type="ECO:0000313" key="4">
    <source>
        <dbReference type="EMBL" id="GHG11367.1"/>
    </source>
</evidence>
<accession>A0ABQ3KFJ8</accession>
<keyword evidence="2" id="KW-0472">Membrane</keyword>
<evidence type="ECO:0000256" key="1">
    <source>
        <dbReference type="SAM" id="MobiDB-lite"/>
    </source>
</evidence>
<proteinExistence type="predicted"/>
<keyword evidence="2" id="KW-1133">Transmembrane helix</keyword>
<feature type="region of interest" description="Disordered" evidence="1">
    <location>
        <begin position="60"/>
        <end position="155"/>
    </location>
</feature>
<evidence type="ECO:0000256" key="2">
    <source>
        <dbReference type="SAM" id="Phobius"/>
    </source>
</evidence>
<evidence type="ECO:0000256" key="3">
    <source>
        <dbReference type="SAM" id="SignalP"/>
    </source>
</evidence>
<protein>
    <submittedName>
        <fullName evidence="4">Uncharacterized protein</fullName>
    </submittedName>
</protein>
<feature type="chain" id="PRO_5047126229" evidence="3">
    <location>
        <begin position="28"/>
        <end position="155"/>
    </location>
</feature>
<organism evidence="4 5">
    <name type="scientific">Deinococcus piscis</name>
    <dbReference type="NCBI Taxonomy" id="394230"/>
    <lineage>
        <taxon>Bacteria</taxon>
        <taxon>Thermotogati</taxon>
        <taxon>Deinococcota</taxon>
        <taxon>Deinococci</taxon>
        <taxon>Deinococcales</taxon>
        <taxon>Deinococcaceae</taxon>
        <taxon>Deinococcus</taxon>
    </lineage>
</organism>
<keyword evidence="2" id="KW-0812">Transmembrane</keyword>
<gene>
    <name evidence="4" type="ORF">GCM10017783_24630</name>
</gene>
<dbReference type="Proteomes" id="UP000632154">
    <property type="component" value="Unassembled WGS sequence"/>
</dbReference>
<reference evidence="5" key="1">
    <citation type="journal article" date="2019" name="Int. J. Syst. Evol. Microbiol.">
        <title>The Global Catalogue of Microorganisms (GCM) 10K type strain sequencing project: providing services to taxonomists for standard genome sequencing and annotation.</title>
        <authorList>
            <consortium name="The Broad Institute Genomics Platform"/>
            <consortium name="The Broad Institute Genome Sequencing Center for Infectious Disease"/>
            <person name="Wu L."/>
            <person name="Ma J."/>
        </authorList>
    </citation>
    <scope>NUCLEOTIDE SEQUENCE [LARGE SCALE GENOMIC DNA]</scope>
    <source>
        <strain evidence="5">CGMCC 1.18439</strain>
    </source>
</reference>
<sequence length="155" mass="16581">MRFTALLAPLLALTLGLPGISAPSAQAAQETVVSISSGPTFPWGLLGILGLMGLARRHPPRRVRGPVQAATTPADTEPSDSWEQTGELGQLEHRVTDDWPPAAPERVTAEAATAEQVAWSETPDSEQQPSEQRLSERLNQRPPGAPDLSKPPGRR</sequence>
<keyword evidence="5" id="KW-1185">Reference proteome</keyword>
<evidence type="ECO:0000313" key="5">
    <source>
        <dbReference type="Proteomes" id="UP000632154"/>
    </source>
</evidence>
<comment type="caution">
    <text evidence="4">The sequence shown here is derived from an EMBL/GenBank/DDBJ whole genome shotgun (WGS) entry which is preliminary data.</text>
</comment>
<feature type="compositionally biased region" description="Low complexity" evidence="1">
    <location>
        <begin position="104"/>
        <end position="118"/>
    </location>
</feature>
<feature type="compositionally biased region" description="Polar residues" evidence="1">
    <location>
        <begin position="69"/>
        <end position="84"/>
    </location>
</feature>